<accession>A0A318KFH4</accession>
<dbReference type="SFLD" id="SFLDG01082">
    <property type="entry name" value="B12-binding_domain_containing"/>
    <property type="match status" value="1"/>
</dbReference>
<dbReference type="PROSITE" id="PS01278">
    <property type="entry name" value="MTTASE_RADICAL"/>
    <property type="match status" value="1"/>
</dbReference>
<dbReference type="EC" id="2.8.4.5" evidence="3"/>
<evidence type="ECO:0000256" key="2">
    <source>
        <dbReference type="ARBA" id="ARBA00002399"/>
    </source>
</evidence>
<evidence type="ECO:0000256" key="4">
    <source>
        <dbReference type="ARBA" id="ARBA00022485"/>
    </source>
</evidence>
<dbReference type="SFLD" id="SFLDG01061">
    <property type="entry name" value="methylthiotransferase"/>
    <property type="match status" value="1"/>
</dbReference>
<evidence type="ECO:0000256" key="10">
    <source>
        <dbReference type="ARBA" id="ARBA00023004"/>
    </source>
</evidence>
<protein>
    <recommendedName>
        <fullName evidence="15">Threonylcarbamoyladenosine tRNA methylthiotransferase MtaB</fullName>
        <ecNumber evidence="3">2.8.4.5</ecNumber>
    </recommendedName>
    <alternativeName>
        <fullName evidence="12">tRNA-t(6)A37 methylthiotransferase</fullName>
    </alternativeName>
</protein>
<keyword evidence="8" id="KW-0819">tRNA processing</keyword>
<gene>
    <name evidence="18" type="ORF">DES51_11389</name>
</gene>
<dbReference type="Gene3D" id="3.80.30.20">
    <property type="entry name" value="tm_1862 like domain"/>
    <property type="match status" value="1"/>
</dbReference>
<evidence type="ECO:0000256" key="3">
    <source>
        <dbReference type="ARBA" id="ARBA00013273"/>
    </source>
</evidence>
<dbReference type="RefSeq" id="WP_022939678.1">
    <property type="nucleotide sequence ID" value="NZ_CABKRQ010000011.1"/>
</dbReference>
<evidence type="ECO:0000256" key="13">
    <source>
        <dbReference type="ARBA" id="ARBA00051661"/>
    </source>
</evidence>
<evidence type="ECO:0000313" key="18">
    <source>
        <dbReference type="EMBL" id="PXX76894.1"/>
    </source>
</evidence>
<dbReference type="InterPro" id="IPR006638">
    <property type="entry name" value="Elp3/MiaA/NifB-like_rSAM"/>
</dbReference>
<dbReference type="GO" id="GO:0035598">
    <property type="term" value="F:tRNA (N(6)-L-threonylcarbamoyladenosine(37)-C(2))-methylthiotransferase activity"/>
    <property type="evidence" value="ECO:0007669"/>
    <property type="project" value="UniProtKB-EC"/>
</dbReference>
<comment type="catalytic activity">
    <reaction evidence="13">
        <text>N(6)-L-threonylcarbamoyladenosine(37) in tRNA + (sulfur carrier)-SH + AH2 + 2 S-adenosyl-L-methionine = 2-methylsulfanyl-N(6)-L-threonylcarbamoyladenosine(37) in tRNA + (sulfur carrier)-H + 5'-deoxyadenosine + L-methionine + A + S-adenosyl-L-homocysteine + 2 H(+)</text>
        <dbReference type="Rhea" id="RHEA:37075"/>
        <dbReference type="Rhea" id="RHEA-COMP:10163"/>
        <dbReference type="Rhea" id="RHEA-COMP:11092"/>
        <dbReference type="Rhea" id="RHEA-COMP:14737"/>
        <dbReference type="Rhea" id="RHEA-COMP:14739"/>
        <dbReference type="ChEBI" id="CHEBI:13193"/>
        <dbReference type="ChEBI" id="CHEBI:15378"/>
        <dbReference type="ChEBI" id="CHEBI:17319"/>
        <dbReference type="ChEBI" id="CHEBI:17499"/>
        <dbReference type="ChEBI" id="CHEBI:29917"/>
        <dbReference type="ChEBI" id="CHEBI:57844"/>
        <dbReference type="ChEBI" id="CHEBI:57856"/>
        <dbReference type="ChEBI" id="CHEBI:59789"/>
        <dbReference type="ChEBI" id="CHEBI:64428"/>
        <dbReference type="ChEBI" id="CHEBI:74418"/>
        <dbReference type="ChEBI" id="CHEBI:74420"/>
        <dbReference type="EC" id="2.8.4.5"/>
    </reaction>
</comment>
<dbReference type="Pfam" id="PF04055">
    <property type="entry name" value="Radical_SAM"/>
    <property type="match status" value="1"/>
</dbReference>
<dbReference type="Proteomes" id="UP000247612">
    <property type="component" value="Unassembled WGS sequence"/>
</dbReference>
<dbReference type="InterPro" id="IPR038135">
    <property type="entry name" value="Methylthiotransferase_N_sf"/>
</dbReference>
<dbReference type="OrthoDB" id="9805215at2"/>
<dbReference type="SMART" id="SM00729">
    <property type="entry name" value="Elp3"/>
    <property type="match status" value="1"/>
</dbReference>
<dbReference type="InterPro" id="IPR058240">
    <property type="entry name" value="rSAM_sf"/>
</dbReference>
<evidence type="ECO:0000259" key="16">
    <source>
        <dbReference type="PROSITE" id="PS51449"/>
    </source>
</evidence>
<comment type="function">
    <text evidence="2">Catalyzes the methylthiolation of N6-threonylcarbamoyladenosine (t(6)A), leading to the formation of 2-methylthio-N6-threonylcarbamoyladenosine (ms(2)t(6)A) at position 37 in tRNAs that read codons beginning with adenine.</text>
</comment>
<dbReference type="PANTHER" id="PTHR11918">
    <property type="entry name" value="RADICAL SAM PROTEINS"/>
    <property type="match status" value="1"/>
</dbReference>
<keyword evidence="19" id="KW-1185">Reference proteome</keyword>
<evidence type="ECO:0000256" key="1">
    <source>
        <dbReference type="ARBA" id="ARBA00001966"/>
    </source>
</evidence>
<dbReference type="FunFam" id="3.80.30.20:FF:000001">
    <property type="entry name" value="tRNA-2-methylthio-N(6)-dimethylallyladenosine synthase 2"/>
    <property type="match status" value="1"/>
</dbReference>
<dbReference type="STRING" id="1034346.GCA_000313565_03399"/>
<feature type="domain" description="Radical SAM core" evidence="17">
    <location>
        <begin position="139"/>
        <end position="370"/>
    </location>
</feature>
<dbReference type="Gene3D" id="3.40.50.12160">
    <property type="entry name" value="Methylthiotransferase, N-terminal domain"/>
    <property type="match status" value="1"/>
</dbReference>
<dbReference type="SFLD" id="SFLDS00029">
    <property type="entry name" value="Radical_SAM"/>
    <property type="match status" value="1"/>
</dbReference>
<dbReference type="CDD" id="cd01335">
    <property type="entry name" value="Radical_SAM"/>
    <property type="match status" value="1"/>
</dbReference>
<keyword evidence="6 18" id="KW-0808">Transferase</keyword>
<dbReference type="GO" id="GO:0051539">
    <property type="term" value="F:4 iron, 4 sulfur cluster binding"/>
    <property type="evidence" value="ECO:0007669"/>
    <property type="project" value="UniProtKB-KW"/>
</dbReference>
<dbReference type="NCBIfam" id="TIGR01579">
    <property type="entry name" value="MiaB-like-C"/>
    <property type="match status" value="1"/>
</dbReference>
<dbReference type="GO" id="GO:0046872">
    <property type="term" value="F:metal ion binding"/>
    <property type="evidence" value="ECO:0007669"/>
    <property type="project" value="UniProtKB-KW"/>
</dbReference>
<evidence type="ECO:0000256" key="5">
    <source>
        <dbReference type="ARBA" id="ARBA00022490"/>
    </source>
</evidence>
<evidence type="ECO:0000256" key="8">
    <source>
        <dbReference type="ARBA" id="ARBA00022694"/>
    </source>
</evidence>
<dbReference type="InterPro" id="IPR023404">
    <property type="entry name" value="rSAM_horseshoe"/>
</dbReference>
<dbReference type="FunFam" id="3.40.50.12160:FF:000004">
    <property type="entry name" value="Threonylcarbamoyladenosine tRNA methylthiotransferase MtaB"/>
    <property type="match status" value="1"/>
</dbReference>
<proteinExistence type="inferred from homology"/>
<dbReference type="EMBL" id="QJKH01000013">
    <property type="protein sequence ID" value="PXX76894.1"/>
    <property type="molecule type" value="Genomic_DNA"/>
</dbReference>
<organism evidence="18 19">
    <name type="scientific">Dielma fastidiosa</name>
    <dbReference type="NCBI Taxonomy" id="1034346"/>
    <lineage>
        <taxon>Bacteria</taxon>
        <taxon>Bacillati</taxon>
        <taxon>Bacillota</taxon>
        <taxon>Erysipelotrichia</taxon>
        <taxon>Erysipelotrichales</taxon>
        <taxon>Erysipelotrichaceae</taxon>
        <taxon>Dielma</taxon>
    </lineage>
</organism>
<keyword evidence="11" id="KW-0411">Iron-sulfur</keyword>
<dbReference type="AlphaFoldDB" id="A0A318KFH4"/>
<comment type="caution">
    <text evidence="18">The sequence shown here is derived from an EMBL/GenBank/DDBJ whole genome shotgun (WGS) entry which is preliminary data.</text>
</comment>
<comment type="similarity">
    <text evidence="14">Belongs to the methylthiotransferase family. MtaB subfamily.</text>
</comment>
<feature type="domain" description="MTTase N-terminal" evidence="16">
    <location>
        <begin position="2"/>
        <end position="114"/>
    </location>
</feature>
<dbReference type="NCBIfam" id="TIGR00089">
    <property type="entry name" value="MiaB/RimO family radical SAM methylthiotransferase"/>
    <property type="match status" value="1"/>
</dbReference>
<dbReference type="SUPFAM" id="SSF102114">
    <property type="entry name" value="Radical SAM enzymes"/>
    <property type="match status" value="1"/>
</dbReference>
<comment type="cofactor">
    <cofactor evidence="1">
        <name>[4Fe-4S] cluster</name>
        <dbReference type="ChEBI" id="CHEBI:49883"/>
    </cofactor>
</comment>
<keyword evidence="5" id="KW-0963">Cytoplasm</keyword>
<sequence length="434" mass="48863">MTTFAMSTLGCKVNTYESQAYVQGLLELGYTEVDFKEKADIYIINTCAVTNTAGSKSRQKIHQAIRTNPEAFIAVVGCYVQTSSKEIAEIEGVDLILGSDGKAGLALEVDQAYKQKKRLNLVHEIDNVKVFEALPIHRFTDHTRAFLKIQDGCNQFCSYCIIPYARGRERSLPMDDVIKTAKELVANQHYEIVLSGIHTGRYGHDLGTDLTALLRRLLNEVEGLQRIRLSSIEINELSDEFLTLMQQDERIARHLHIPIQSASNHVLKAMNRPYTIEAFIERIDEIRALLPDCSISTDIIVGFPDESEEDFNETLSNLDRIQFSFMHVFPFSKRDGTRAAGMSNQISGLVKKERAKLLNVKSGNDYALYQQGWIGRRVSVLFEKQENQLAIGHASQYFPVTVMCDASVVNQFHTVVITGYENGMLQGKIEEVKG</sequence>
<evidence type="ECO:0000256" key="12">
    <source>
        <dbReference type="ARBA" id="ARBA00031213"/>
    </source>
</evidence>
<dbReference type="InterPro" id="IPR013848">
    <property type="entry name" value="Methylthiotransferase_N"/>
</dbReference>
<keyword evidence="9" id="KW-0479">Metal-binding</keyword>
<dbReference type="PROSITE" id="PS51449">
    <property type="entry name" value="MTTASE_N"/>
    <property type="match status" value="1"/>
</dbReference>
<keyword evidence="4" id="KW-0004">4Fe-4S</keyword>
<dbReference type="PROSITE" id="PS51918">
    <property type="entry name" value="RADICAL_SAM"/>
    <property type="match status" value="1"/>
</dbReference>
<evidence type="ECO:0000256" key="14">
    <source>
        <dbReference type="ARBA" id="ARBA00061574"/>
    </source>
</evidence>
<name>A0A318KFH4_9FIRM</name>
<evidence type="ECO:0000256" key="9">
    <source>
        <dbReference type="ARBA" id="ARBA00022723"/>
    </source>
</evidence>
<evidence type="ECO:0000256" key="7">
    <source>
        <dbReference type="ARBA" id="ARBA00022691"/>
    </source>
</evidence>
<dbReference type="PANTHER" id="PTHR11918:SF45">
    <property type="entry name" value="THREONYLCARBAMOYLADENOSINE TRNA METHYLTHIOTRANSFERASE"/>
    <property type="match status" value="1"/>
</dbReference>
<keyword evidence="7" id="KW-0949">S-adenosyl-L-methionine</keyword>
<dbReference type="InterPro" id="IPR006467">
    <property type="entry name" value="MiaB-like_bact"/>
</dbReference>
<evidence type="ECO:0000259" key="17">
    <source>
        <dbReference type="PROSITE" id="PS51918"/>
    </source>
</evidence>
<dbReference type="InterPro" id="IPR007197">
    <property type="entry name" value="rSAM"/>
</dbReference>
<evidence type="ECO:0000256" key="6">
    <source>
        <dbReference type="ARBA" id="ARBA00022679"/>
    </source>
</evidence>
<reference evidence="18 19" key="1">
    <citation type="submission" date="2018-05" db="EMBL/GenBank/DDBJ databases">
        <title>Genomic Encyclopedia of Type Strains, Phase IV (KMG-IV): sequencing the most valuable type-strain genomes for metagenomic binning, comparative biology and taxonomic classification.</title>
        <authorList>
            <person name="Goeker M."/>
        </authorList>
    </citation>
    <scope>NUCLEOTIDE SEQUENCE [LARGE SCALE GENOMIC DNA]</scope>
    <source>
        <strain evidence="18 19">JC118</strain>
    </source>
</reference>
<dbReference type="Pfam" id="PF00919">
    <property type="entry name" value="UPF0004"/>
    <property type="match status" value="1"/>
</dbReference>
<keyword evidence="10" id="KW-0408">Iron</keyword>
<evidence type="ECO:0000256" key="15">
    <source>
        <dbReference type="ARBA" id="ARBA00069898"/>
    </source>
</evidence>
<evidence type="ECO:0000313" key="19">
    <source>
        <dbReference type="Proteomes" id="UP000247612"/>
    </source>
</evidence>
<dbReference type="InterPro" id="IPR020612">
    <property type="entry name" value="Methylthiotransferase_CS"/>
</dbReference>
<evidence type="ECO:0000256" key="11">
    <source>
        <dbReference type="ARBA" id="ARBA00023014"/>
    </source>
</evidence>
<dbReference type="InterPro" id="IPR005839">
    <property type="entry name" value="Methylthiotransferase"/>
</dbReference>